<proteinExistence type="predicted"/>
<keyword evidence="3" id="KW-1185">Reference proteome</keyword>
<feature type="transmembrane region" description="Helical" evidence="1">
    <location>
        <begin position="31"/>
        <end position="49"/>
    </location>
</feature>
<keyword evidence="1" id="KW-1133">Transmembrane helix</keyword>
<sequence length="78" mass="8838">MIPSILIHQRTIPMEVNTPAILMDASLPDQISVYLISAIANYIISIYLLKIKAEMYLKPIPKLYKEQEPIALSCSFLC</sequence>
<gene>
    <name evidence="2" type="ORF">D3H55_22035</name>
</gene>
<evidence type="ECO:0000256" key="1">
    <source>
        <dbReference type="SAM" id="Phobius"/>
    </source>
</evidence>
<keyword evidence="1" id="KW-0812">Transmembrane</keyword>
<dbReference type="AlphaFoldDB" id="A0A3A1QRN5"/>
<evidence type="ECO:0000313" key="3">
    <source>
        <dbReference type="Proteomes" id="UP000265801"/>
    </source>
</evidence>
<protein>
    <submittedName>
        <fullName evidence="2">Uncharacterized protein</fullName>
    </submittedName>
</protein>
<name>A0A3A1QRN5_9BACI</name>
<organism evidence="2 3">
    <name type="scientific">Bacillus salacetis</name>
    <dbReference type="NCBI Taxonomy" id="2315464"/>
    <lineage>
        <taxon>Bacteria</taxon>
        <taxon>Bacillati</taxon>
        <taxon>Bacillota</taxon>
        <taxon>Bacilli</taxon>
        <taxon>Bacillales</taxon>
        <taxon>Bacillaceae</taxon>
        <taxon>Bacillus</taxon>
    </lineage>
</organism>
<reference evidence="2 3" key="1">
    <citation type="submission" date="2018-09" db="EMBL/GenBank/DDBJ databases">
        <title>Bacillus saliacetes sp. nov., isolated from Thai shrimp paste (Ka-pi).</title>
        <authorList>
            <person name="Daroonpunt R."/>
            <person name="Tanasupawat S."/>
            <person name="Yiamsombut S."/>
        </authorList>
    </citation>
    <scope>NUCLEOTIDE SEQUENCE [LARGE SCALE GENOMIC DNA]</scope>
    <source>
        <strain evidence="2 3">SKP7-4</strain>
    </source>
</reference>
<evidence type="ECO:0000313" key="2">
    <source>
        <dbReference type="EMBL" id="RIW28246.1"/>
    </source>
</evidence>
<keyword evidence="1" id="KW-0472">Membrane</keyword>
<accession>A0A3A1QRN5</accession>
<comment type="caution">
    <text evidence="2">The sequence shown here is derived from an EMBL/GenBank/DDBJ whole genome shotgun (WGS) entry which is preliminary data.</text>
</comment>
<dbReference type="Proteomes" id="UP000265801">
    <property type="component" value="Unassembled WGS sequence"/>
</dbReference>
<dbReference type="EMBL" id="QXIR01000046">
    <property type="protein sequence ID" value="RIW28246.1"/>
    <property type="molecule type" value="Genomic_DNA"/>
</dbReference>